<evidence type="ECO:0000259" key="12">
    <source>
        <dbReference type="PROSITE" id="PS51278"/>
    </source>
</evidence>
<dbReference type="Pfam" id="PF13537">
    <property type="entry name" value="GATase_7"/>
    <property type="match status" value="1"/>
</dbReference>
<dbReference type="InterPro" id="IPR017932">
    <property type="entry name" value="GATase_2_dom"/>
</dbReference>
<evidence type="ECO:0000256" key="10">
    <source>
        <dbReference type="PIRSR" id="PIRSR001589-1"/>
    </source>
</evidence>
<keyword evidence="5 10" id="KW-0061">Asparagine biosynthesis</keyword>
<evidence type="ECO:0000256" key="5">
    <source>
        <dbReference type="ARBA" id="ARBA00022888"/>
    </source>
</evidence>
<dbReference type="PANTHER" id="PTHR11772">
    <property type="entry name" value="ASPARAGINE SYNTHETASE"/>
    <property type="match status" value="1"/>
</dbReference>
<evidence type="ECO:0000313" key="14">
    <source>
        <dbReference type="Proteomes" id="UP000679213"/>
    </source>
</evidence>
<proteinExistence type="predicted"/>
<evidence type="ECO:0000256" key="2">
    <source>
        <dbReference type="ARBA" id="ARBA00022605"/>
    </source>
</evidence>
<dbReference type="InterPro" id="IPR033738">
    <property type="entry name" value="AsnB_N"/>
</dbReference>
<dbReference type="SUPFAM" id="SSF56235">
    <property type="entry name" value="N-terminal nucleophile aminohydrolases (Ntn hydrolases)"/>
    <property type="match status" value="1"/>
</dbReference>
<feature type="domain" description="Glutamine amidotransferase type-2" evidence="12">
    <location>
        <begin position="2"/>
        <end position="212"/>
    </location>
</feature>
<dbReference type="RefSeq" id="WP_214399766.1">
    <property type="nucleotide sequence ID" value="NZ_LR792632.1"/>
</dbReference>
<dbReference type="InterPro" id="IPR006426">
    <property type="entry name" value="Asn_synth_AEB"/>
</dbReference>
<evidence type="ECO:0000256" key="8">
    <source>
        <dbReference type="ARBA" id="ARBA00048741"/>
    </source>
</evidence>
<dbReference type="GeneID" id="65884225"/>
<gene>
    <name evidence="13" type="ORF">MLAUSG7_1442</name>
</gene>
<organism evidence="13 14">
    <name type="scientific">Methanocaldococcus lauensis</name>
    <dbReference type="NCBI Taxonomy" id="2546128"/>
    <lineage>
        <taxon>Archaea</taxon>
        <taxon>Methanobacteriati</taxon>
        <taxon>Methanobacteriota</taxon>
        <taxon>Methanomada group</taxon>
        <taxon>Methanococci</taxon>
        <taxon>Methanococcales</taxon>
        <taxon>Methanocaldococcaceae</taxon>
        <taxon>Methanocaldococcus</taxon>
    </lineage>
</organism>
<evidence type="ECO:0000256" key="11">
    <source>
        <dbReference type="PIRSR" id="PIRSR001589-2"/>
    </source>
</evidence>
<feature type="binding site" evidence="11">
    <location>
        <begin position="367"/>
        <end position="368"/>
    </location>
    <ligand>
        <name>ATP</name>
        <dbReference type="ChEBI" id="CHEBI:30616"/>
    </ligand>
</feature>
<evidence type="ECO:0000256" key="3">
    <source>
        <dbReference type="ARBA" id="ARBA00022741"/>
    </source>
</evidence>
<keyword evidence="4 9" id="KW-0067">ATP-binding</keyword>
<dbReference type="GO" id="GO:0006529">
    <property type="term" value="P:asparagine biosynthetic process"/>
    <property type="evidence" value="ECO:0007669"/>
    <property type="project" value="UniProtKB-KW"/>
</dbReference>
<feature type="binding site" evidence="11">
    <location>
        <position position="293"/>
    </location>
    <ligand>
        <name>ATP</name>
        <dbReference type="ChEBI" id="CHEBI:30616"/>
    </ligand>
</feature>
<feature type="binding site" evidence="11">
    <location>
        <position position="115"/>
    </location>
    <ligand>
        <name>L-glutamine</name>
        <dbReference type="ChEBI" id="CHEBI:58359"/>
    </ligand>
</feature>
<dbReference type="Gene3D" id="3.60.20.10">
    <property type="entry name" value="Glutamine Phosphoribosylpyrophosphate, subunit 1, domain 1"/>
    <property type="match status" value="1"/>
</dbReference>
<evidence type="ECO:0000256" key="1">
    <source>
        <dbReference type="ARBA" id="ARBA00022598"/>
    </source>
</evidence>
<dbReference type="GO" id="GO:0005524">
    <property type="term" value="F:ATP binding"/>
    <property type="evidence" value="ECO:0007669"/>
    <property type="project" value="UniProtKB-KW"/>
</dbReference>
<dbReference type="InterPro" id="IPR014729">
    <property type="entry name" value="Rossmann-like_a/b/a_fold"/>
</dbReference>
<evidence type="ECO:0000313" key="13">
    <source>
        <dbReference type="EMBL" id="CAB3289827.1"/>
    </source>
</evidence>
<dbReference type="NCBIfam" id="TIGR01536">
    <property type="entry name" value="asn_synth_AEB"/>
    <property type="match status" value="1"/>
</dbReference>
<dbReference type="InterPro" id="IPR001962">
    <property type="entry name" value="Asn_synthase"/>
</dbReference>
<dbReference type="Proteomes" id="UP000679213">
    <property type="component" value="Chromosome I"/>
</dbReference>
<evidence type="ECO:0000256" key="4">
    <source>
        <dbReference type="ARBA" id="ARBA00022840"/>
    </source>
</evidence>
<protein>
    <recommendedName>
        <fullName evidence="9">Putative asparagine synthetase [glutamine-hydrolyzing]</fullName>
        <ecNumber evidence="9">6.3.5.4</ecNumber>
    </recommendedName>
</protein>
<dbReference type="SUPFAM" id="SSF52402">
    <property type="entry name" value="Adenine nucleotide alpha hydrolases-like"/>
    <property type="match status" value="1"/>
</dbReference>
<dbReference type="GO" id="GO:0005829">
    <property type="term" value="C:cytosol"/>
    <property type="evidence" value="ECO:0007669"/>
    <property type="project" value="TreeGrafter"/>
</dbReference>
<feature type="active site" description="For GATase activity" evidence="10">
    <location>
        <position position="2"/>
    </location>
</feature>
<sequence length="516" mass="59779">MCSISGIIIKEQPIPVKYAIDMMKILKHRGRDSSGMLIDDNIIYFKDFKDVENLNVDIKNITIGHNRLAIVGKYGNQPIPNEDENIWLVCNGEIYNYIELMEYLKENHEFKTDTDNEVIIHLYEEDKLEELDGDYAFAIYDKLKNILLLARDPFGVKPLFYVDTKKYFAFASERKALWHLLINIDNCKKDLDILNSKIKTLKPNSQLIYYLDNHRIEIIENFKDDFKNLNNNYKTNLCYEEAKKYLEKALKNAVLKRVRDLYRVGVICSGGVDSSLIAKLASLYCKEVILYAVGTENSEDLIYAEKLSKELNLPLRKKIISENEYEEYVFKVCRAIDEVDLMKIGVGIPIYVASELANKDGLKVVLSGQGADELFGGYARHERVYKEKGEEEFKKMLINDLTNIYKVNLERDDHCTMANGVELRVPFLDEDVVKVTLSLPTNYLISDLRKRILRDVASKYLPDYIAYRPKKAAQYGSGGEKIIYKVAKKYGFSKKKINEFLKLLKNRVIEDFIKNI</sequence>
<dbReference type="GO" id="GO:0004066">
    <property type="term" value="F:asparagine synthase (glutamine-hydrolyzing) activity"/>
    <property type="evidence" value="ECO:0007669"/>
    <property type="project" value="UniProtKB-EC"/>
</dbReference>
<dbReference type="PROSITE" id="PS51278">
    <property type="entry name" value="GATASE_TYPE_2"/>
    <property type="match status" value="1"/>
</dbReference>
<evidence type="ECO:0000256" key="6">
    <source>
        <dbReference type="ARBA" id="ARBA00022962"/>
    </source>
</evidence>
<name>A0A8D6PWE9_9EURY</name>
<evidence type="ECO:0000256" key="9">
    <source>
        <dbReference type="PIRNR" id="PIRNR001589"/>
    </source>
</evidence>
<dbReference type="KEGG" id="mesg:MLAUSG7_1442"/>
<keyword evidence="1 13" id="KW-0436">Ligase</keyword>
<comment type="catalytic activity">
    <reaction evidence="8 9">
        <text>L-aspartate + L-glutamine + ATP + H2O = L-asparagine + L-glutamate + AMP + diphosphate + H(+)</text>
        <dbReference type="Rhea" id="RHEA:12228"/>
        <dbReference type="ChEBI" id="CHEBI:15377"/>
        <dbReference type="ChEBI" id="CHEBI:15378"/>
        <dbReference type="ChEBI" id="CHEBI:29985"/>
        <dbReference type="ChEBI" id="CHEBI:29991"/>
        <dbReference type="ChEBI" id="CHEBI:30616"/>
        <dbReference type="ChEBI" id="CHEBI:33019"/>
        <dbReference type="ChEBI" id="CHEBI:58048"/>
        <dbReference type="ChEBI" id="CHEBI:58359"/>
        <dbReference type="ChEBI" id="CHEBI:456215"/>
        <dbReference type="EC" id="6.3.5.4"/>
    </reaction>
</comment>
<dbReference type="AlphaFoldDB" id="A0A8D6PWE9"/>
<keyword evidence="3 9" id="KW-0547">Nucleotide-binding</keyword>
<dbReference type="PANTHER" id="PTHR11772:SF2">
    <property type="entry name" value="ASPARAGINE SYNTHETASE [GLUTAMINE-HYDROLYZING]"/>
    <property type="match status" value="1"/>
</dbReference>
<dbReference type="InterPro" id="IPR029055">
    <property type="entry name" value="Ntn_hydrolases_N"/>
</dbReference>
<dbReference type="PIRSF" id="PIRSF001589">
    <property type="entry name" value="Asn_synthetase_glu-h"/>
    <property type="match status" value="1"/>
</dbReference>
<dbReference type="CDD" id="cd00712">
    <property type="entry name" value="AsnB"/>
    <property type="match status" value="1"/>
</dbReference>
<evidence type="ECO:0000256" key="7">
    <source>
        <dbReference type="ARBA" id="ARBA00029440"/>
    </source>
</evidence>
<dbReference type="EC" id="6.3.5.4" evidence="9"/>
<dbReference type="CDD" id="cd01991">
    <property type="entry name" value="Asn_synthase_B_C"/>
    <property type="match status" value="1"/>
</dbReference>
<accession>A0A8D6PWE9</accession>
<dbReference type="Pfam" id="PF00733">
    <property type="entry name" value="Asn_synthase"/>
    <property type="match status" value="2"/>
</dbReference>
<comment type="pathway">
    <text evidence="7">Amino-acid biosynthesis.</text>
</comment>
<reference evidence="13 14" key="1">
    <citation type="submission" date="2020-04" db="EMBL/GenBank/DDBJ databases">
        <authorList>
            <consortium name="Genoscope - CEA"/>
            <person name="William W."/>
        </authorList>
    </citation>
    <scope>NUCLEOTIDE SEQUENCE [LARGE SCALE GENOMIC DNA]</scope>
    <source>
        <strain evidence="13 14">SG7</strain>
    </source>
</reference>
<keyword evidence="14" id="KW-1185">Reference proteome</keyword>
<dbReference type="EMBL" id="LR792632">
    <property type="protein sequence ID" value="CAB3289827.1"/>
    <property type="molecule type" value="Genomic_DNA"/>
</dbReference>
<dbReference type="Gene3D" id="3.40.50.620">
    <property type="entry name" value="HUPs"/>
    <property type="match status" value="1"/>
</dbReference>
<keyword evidence="2 10" id="KW-0028">Amino-acid biosynthesis</keyword>
<dbReference type="InterPro" id="IPR050795">
    <property type="entry name" value="Asn_Synthetase"/>
</dbReference>
<keyword evidence="6 10" id="KW-0315">Glutamine amidotransferase</keyword>